<reference evidence="1" key="1">
    <citation type="submission" date="2021-01" db="EMBL/GenBank/DDBJ databases">
        <title>Chromosome-level genome assembly of a human fungal pathogen reveals clustering of transcriptionally co-regulated genes.</title>
        <authorList>
            <person name="Voorhies M."/>
            <person name="Cohen S."/>
            <person name="Shea T.P."/>
            <person name="Petrus S."/>
            <person name="Munoz J.F."/>
            <person name="Poplawski S."/>
            <person name="Goldman W.E."/>
            <person name="Michael T."/>
            <person name="Cuomo C.A."/>
            <person name="Sil A."/>
            <person name="Beyhan S."/>
        </authorList>
    </citation>
    <scope>NUCLEOTIDE SEQUENCE</scope>
    <source>
        <strain evidence="1">WU24</strain>
    </source>
</reference>
<name>A0A8A1M1X8_AJECA</name>
<dbReference type="AlphaFoldDB" id="A0A8A1M1X8"/>
<protein>
    <submittedName>
        <fullName evidence="1">Uncharacterized protein</fullName>
    </submittedName>
</protein>
<dbReference type="Proteomes" id="UP000663671">
    <property type="component" value="Chromosome 2"/>
</dbReference>
<accession>A0A8A1M1X8</accession>
<sequence>MAGRERGIYRVVRATQDIEAVVIASRVRTEGMYLDIHPAPQSVKCASGNGARFLETKSRRGLGAGVDPSPADNTIMSPKANMHSTIFTTPQDDCIVVHSDAETCSGNGHRWLSCALADPQTDLKQGANSLVGWHRGMVLATQPQKVLFFSAEIDLGNVYHTTQR</sequence>
<proteinExistence type="predicted"/>
<evidence type="ECO:0000313" key="1">
    <source>
        <dbReference type="EMBL" id="QSS58763.1"/>
    </source>
</evidence>
<evidence type="ECO:0000313" key="2">
    <source>
        <dbReference type="Proteomes" id="UP000663671"/>
    </source>
</evidence>
<dbReference type="EMBL" id="CP069109">
    <property type="protein sequence ID" value="QSS58763.1"/>
    <property type="molecule type" value="Genomic_DNA"/>
</dbReference>
<gene>
    <name evidence="1" type="ORF">I7I51_08192</name>
</gene>
<organism evidence="1 2">
    <name type="scientific">Ajellomyces capsulatus</name>
    <name type="common">Darling's disease fungus</name>
    <name type="synonym">Histoplasma capsulatum</name>
    <dbReference type="NCBI Taxonomy" id="5037"/>
    <lineage>
        <taxon>Eukaryota</taxon>
        <taxon>Fungi</taxon>
        <taxon>Dikarya</taxon>
        <taxon>Ascomycota</taxon>
        <taxon>Pezizomycotina</taxon>
        <taxon>Eurotiomycetes</taxon>
        <taxon>Eurotiomycetidae</taxon>
        <taxon>Onygenales</taxon>
        <taxon>Ajellomycetaceae</taxon>
        <taxon>Histoplasma</taxon>
    </lineage>
</organism>
<dbReference type="VEuPathDB" id="FungiDB:I7I51_08192"/>